<keyword evidence="1 6" id="KW-0285">Flavoprotein</keyword>
<accession>A0A0M1P5R9</accession>
<dbReference type="PANTHER" id="PTHR30011">
    <property type="entry name" value="ALKANESULFONATE MONOOXYGENASE-RELATED"/>
    <property type="match status" value="1"/>
</dbReference>
<dbReference type="SUPFAM" id="SSF51679">
    <property type="entry name" value="Bacterial luciferase-like"/>
    <property type="match status" value="1"/>
</dbReference>
<dbReference type="RefSeq" id="WP_054402782.1">
    <property type="nucleotide sequence ID" value="NZ_LIUT01000001.1"/>
</dbReference>
<feature type="domain" description="Luciferase-like" evidence="7">
    <location>
        <begin position="17"/>
        <end position="293"/>
    </location>
</feature>
<evidence type="ECO:0000256" key="5">
    <source>
        <dbReference type="ARBA" id="ARBA00033748"/>
    </source>
</evidence>
<keyword evidence="3" id="KW-0560">Oxidoreductase</keyword>
<evidence type="ECO:0000313" key="9">
    <source>
        <dbReference type="Proteomes" id="UP000036932"/>
    </source>
</evidence>
<dbReference type="AlphaFoldDB" id="A0A0M1P5R9"/>
<dbReference type="GO" id="GO:0016705">
    <property type="term" value="F:oxidoreductase activity, acting on paired donors, with incorporation or reduction of molecular oxygen"/>
    <property type="evidence" value="ECO:0007669"/>
    <property type="project" value="InterPro"/>
</dbReference>
<gene>
    <name evidence="8" type="ORF">AM231_11815</name>
</gene>
<dbReference type="OrthoDB" id="3265338at2"/>
<keyword evidence="2 6" id="KW-0288">FMN</keyword>
<evidence type="ECO:0000256" key="1">
    <source>
        <dbReference type="ARBA" id="ARBA00022630"/>
    </source>
</evidence>
<feature type="binding site" evidence="6">
    <location>
        <position position="222"/>
    </location>
    <ligand>
        <name>FMN</name>
        <dbReference type="ChEBI" id="CHEBI:58210"/>
    </ligand>
</feature>
<evidence type="ECO:0000256" key="3">
    <source>
        <dbReference type="ARBA" id="ARBA00023002"/>
    </source>
</evidence>
<organism evidence="8 9">
    <name type="scientific">Paenibacillus solani</name>
    <dbReference type="NCBI Taxonomy" id="1705565"/>
    <lineage>
        <taxon>Bacteria</taxon>
        <taxon>Bacillati</taxon>
        <taxon>Bacillota</taxon>
        <taxon>Bacilli</taxon>
        <taxon>Bacillales</taxon>
        <taxon>Paenibacillaceae</taxon>
        <taxon>Paenibacillus</taxon>
    </lineage>
</organism>
<protein>
    <submittedName>
        <fullName evidence="8">Nitrilotriacetate monooxygenase</fullName>
    </submittedName>
</protein>
<feature type="binding site" evidence="6">
    <location>
        <position position="152"/>
    </location>
    <ligand>
        <name>FMN</name>
        <dbReference type="ChEBI" id="CHEBI:58210"/>
    </ligand>
</feature>
<name>A0A0M1P5R9_9BACL</name>
<feature type="binding site" evidence="6">
    <location>
        <position position="148"/>
    </location>
    <ligand>
        <name>FMN</name>
        <dbReference type="ChEBI" id="CHEBI:58210"/>
    </ligand>
</feature>
<dbReference type="CDD" id="cd01095">
    <property type="entry name" value="Nitrilotriacetate_monoxgenase"/>
    <property type="match status" value="1"/>
</dbReference>
<dbReference type="InterPro" id="IPR011251">
    <property type="entry name" value="Luciferase-like_dom"/>
</dbReference>
<dbReference type="PATRIC" id="fig|1705565.3.peg.4375"/>
<dbReference type="PANTHER" id="PTHR30011:SF16">
    <property type="entry name" value="C2H2 FINGER DOMAIN TRANSCRIPTION FACTOR (EUROFUNG)-RELATED"/>
    <property type="match status" value="1"/>
</dbReference>
<reference evidence="9" key="1">
    <citation type="submission" date="2015-08" db="EMBL/GenBank/DDBJ databases">
        <title>Genome sequencing project for genomic taxonomy and phylogenomics of Bacillus-like bacteria.</title>
        <authorList>
            <person name="Liu B."/>
            <person name="Wang J."/>
            <person name="Zhu Y."/>
            <person name="Liu G."/>
            <person name="Chen Q."/>
            <person name="Chen Z."/>
            <person name="Lan J."/>
            <person name="Che J."/>
            <person name="Ge C."/>
            <person name="Shi H."/>
            <person name="Pan Z."/>
            <person name="Liu X."/>
        </authorList>
    </citation>
    <scope>NUCLEOTIDE SEQUENCE [LARGE SCALE GENOMIC DNA]</scope>
    <source>
        <strain evidence="9">FJAT-22460</strain>
    </source>
</reference>
<dbReference type="Gene3D" id="3.20.20.30">
    <property type="entry name" value="Luciferase-like domain"/>
    <property type="match status" value="1"/>
</dbReference>
<evidence type="ECO:0000259" key="7">
    <source>
        <dbReference type="Pfam" id="PF00296"/>
    </source>
</evidence>
<dbReference type="InterPro" id="IPR051260">
    <property type="entry name" value="Diverse_substr_monoxygenases"/>
</dbReference>
<keyword evidence="4 8" id="KW-0503">Monooxygenase</keyword>
<evidence type="ECO:0000256" key="2">
    <source>
        <dbReference type="ARBA" id="ARBA00022643"/>
    </source>
</evidence>
<proteinExistence type="inferred from homology"/>
<evidence type="ECO:0000313" key="8">
    <source>
        <dbReference type="EMBL" id="KOR89752.1"/>
    </source>
</evidence>
<feature type="binding site" evidence="6">
    <location>
        <position position="98"/>
    </location>
    <ligand>
        <name>FMN</name>
        <dbReference type="ChEBI" id="CHEBI:58210"/>
    </ligand>
</feature>
<dbReference type="Proteomes" id="UP000036932">
    <property type="component" value="Unassembled WGS sequence"/>
</dbReference>
<sequence>MVTKNRRDRQMHLGAFIYYTGHHHAGWRHPDSDVEGMFGIELYQQLAATAERGKFDMMFLADLLYVTHVENSASGMLDPLTLLSALSTVTDKLGLTATVSTTYNEPYNVARKFASLDFISGGRAGWNIVTSQLDLEAHNYGKPKHPEHGLRYEMAREFVEVVTRLWDSWEDDALVLDRESGRYADGSKVHPVDYTGKWYSTKGPLNVPRPPQGYPVLIQAGSSGPGQDFAAQYGEVIFTAQQSKKAAQDFYASVHSKLPSYGRESSSLKIMPGLSPVIGATEEEAWRKFHELQELIPPASAITVLSGFLNYDLTGYPLDQPLPRNIPDPVAASNGMKSRVQLYMDMAYQDNLSILELGRKILSSRGHMQFVGTASQLADLMQEWFEDYACDGFNIMPPVLPGDLDDFVNLVIPVLQERGLFRTEYSGSTLREHLGLARPEVGHFRQEAPQAAAEII</sequence>
<keyword evidence="9" id="KW-1185">Reference proteome</keyword>
<comment type="similarity">
    <text evidence="5">Belongs to the NtaA/SnaA/DszA monooxygenase family.</text>
</comment>
<dbReference type="InterPro" id="IPR016215">
    <property type="entry name" value="NTA_MOA"/>
</dbReference>
<dbReference type="EMBL" id="LIUT01000001">
    <property type="protein sequence ID" value="KOR89752.1"/>
    <property type="molecule type" value="Genomic_DNA"/>
</dbReference>
<dbReference type="PIRSF" id="PIRSF000337">
    <property type="entry name" value="NTA_MOA"/>
    <property type="match status" value="1"/>
</dbReference>
<dbReference type="InterPro" id="IPR036661">
    <property type="entry name" value="Luciferase-like_sf"/>
</dbReference>
<feature type="binding site" evidence="6">
    <location>
        <position position="62"/>
    </location>
    <ligand>
        <name>FMN</name>
        <dbReference type="ChEBI" id="CHEBI:58210"/>
    </ligand>
</feature>
<dbReference type="GO" id="GO:0004497">
    <property type="term" value="F:monooxygenase activity"/>
    <property type="evidence" value="ECO:0007669"/>
    <property type="project" value="UniProtKB-KW"/>
</dbReference>
<comment type="caution">
    <text evidence="8">The sequence shown here is derived from an EMBL/GenBank/DDBJ whole genome shotgun (WGS) entry which is preliminary data.</text>
</comment>
<feature type="binding site" evidence="6">
    <location>
        <position position="223"/>
    </location>
    <ligand>
        <name>FMN</name>
        <dbReference type="ChEBI" id="CHEBI:58210"/>
    </ligand>
</feature>
<evidence type="ECO:0000256" key="6">
    <source>
        <dbReference type="PIRSR" id="PIRSR000337-1"/>
    </source>
</evidence>
<dbReference type="Pfam" id="PF00296">
    <property type="entry name" value="Bac_luciferase"/>
    <property type="match status" value="1"/>
</dbReference>
<evidence type="ECO:0000256" key="4">
    <source>
        <dbReference type="ARBA" id="ARBA00023033"/>
    </source>
</evidence>
<dbReference type="NCBIfam" id="TIGR03860">
    <property type="entry name" value="FMN_nitrolo"/>
    <property type="match status" value="1"/>
</dbReference>